<name>A0A0U1DGL1_9MYCO</name>
<dbReference type="EMBL" id="CTEF01000002">
    <property type="protein sequence ID" value="CQD15897.1"/>
    <property type="molecule type" value="Genomic_DNA"/>
</dbReference>
<sequence>MSDSNLPPEQWRPLFDKRQIAFGYRPLAAKLDMNHTRIRRLLLGGGTTEDALRQVADFFGVPVAKVRELRGEAAVEREPFTLPDDAGRLTERERDVIRSMVRVLLEAREQAHAVPPHQATTSGTSDEAHENEEARSTDKPEDPAARLRRHQDAFRDQVHGDQNRADEGA</sequence>
<reference evidence="2 3" key="1">
    <citation type="submission" date="2015-03" db="EMBL/GenBank/DDBJ databases">
        <authorList>
            <person name="Murphy D."/>
        </authorList>
    </citation>
    <scope>NUCLEOTIDE SEQUENCE [LARGE SCALE GENOMIC DNA]</scope>
    <source>
        <strain evidence="2 3">D16</strain>
    </source>
</reference>
<protein>
    <recommendedName>
        <fullName evidence="4">Immunity repressor</fullName>
    </recommendedName>
</protein>
<organism evidence="2 3">
    <name type="scientific">Mycolicibacterium conceptionense</name>
    <dbReference type="NCBI Taxonomy" id="451644"/>
    <lineage>
        <taxon>Bacteria</taxon>
        <taxon>Bacillati</taxon>
        <taxon>Actinomycetota</taxon>
        <taxon>Actinomycetes</taxon>
        <taxon>Mycobacteriales</taxon>
        <taxon>Mycobacteriaceae</taxon>
        <taxon>Mycolicibacterium</taxon>
    </lineage>
</organism>
<accession>A0A0U1DGL1</accession>
<evidence type="ECO:0000313" key="2">
    <source>
        <dbReference type="EMBL" id="CQD15897.1"/>
    </source>
</evidence>
<evidence type="ECO:0008006" key="4">
    <source>
        <dbReference type="Google" id="ProtNLM"/>
    </source>
</evidence>
<proteinExistence type="predicted"/>
<dbReference type="AlphaFoldDB" id="A0A0U1DGL1"/>
<feature type="compositionally biased region" description="Basic and acidic residues" evidence="1">
    <location>
        <begin position="126"/>
        <end position="169"/>
    </location>
</feature>
<dbReference type="Proteomes" id="UP000182227">
    <property type="component" value="Unassembled WGS sequence"/>
</dbReference>
<evidence type="ECO:0000313" key="3">
    <source>
        <dbReference type="Proteomes" id="UP000182227"/>
    </source>
</evidence>
<feature type="region of interest" description="Disordered" evidence="1">
    <location>
        <begin position="108"/>
        <end position="169"/>
    </location>
</feature>
<evidence type="ECO:0000256" key="1">
    <source>
        <dbReference type="SAM" id="MobiDB-lite"/>
    </source>
</evidence>
<dbReference type="RefSeq" id="WP_133057941.1">
    <property type="nucleotide sequence ID" value="NZ_JACKVA010000026.1"/>
</dbReference>
<dbReference type="GeneID" id="44300371"/>
<gene>
    <name evidence="2" type="ORF">BN970_03353</name>
</gene>